<organism evidence="5 6">
    <name type="scientific">Niastella soli</name>
    <dbReference type="NCBI Taxonomy" id="2821487"/>
    <lineage>
        <taxon>Bacteria</taxon>
        <taxon>Pseudomonadati</taxon>
        <taxon>Bacteroidota</taxon>
        <taxon>Chitinophagia</taxon>
        <taxon>Chitinophagales</taxon>
        <taxon>Chitinophagaceae</taxon>
        <taxon>Niastella</taxon>
    </lineage>
</organism>
<dbReference type="InterPro" id="IPR003961">
    <property type="entry name" value="FN3_dom"/>
</dbReference>
<name>A0ABS3YX27_9BACT</name>
<evidence type="ECO:0000259" key="4">
    <source>
        <dbReference type="PROSITE" id="PS50853"/>
    </source>
</evidence>
<protein>
    <submittedName>
        <fullName evidence="5">Autotransporter-associated beta strand repeat-containing protein</fullName>
    </submittedName>
</protein>
<dbReference type="Proteomes" id="UP000677244">
    <property type="component" value="Unassembled WGS sequence"/>
</dbReference>
<dbReference type="Gene3D" id="2.60.40.10">
    <property type="entry name" value="Immunoglobulins"/>
    <property type="match status" value="4"/>
</dbReference>
<dbReference type="InterPro" id="IPR012334">
    <property type="entry name" value="Pectin_lyas_fold"/>
</dbReference>
<evidence type="ECO:0000256" key="3">
    <source>
        <dbReference type="ARBA" id="ARBA00023180"/>
    </source>
</evidence>
<accession>A0ABS3YX27</accession>
<dbReference type="SMART" id="SM00060">
    <property type="entry name" value="FN3"/>
    <property type="match status" value="3"/>
</dbReference>
<dbReference type="NCBIfam" id="TIGR02601">
    <property type="entry name" value="autotrns_rpt"/>
    <property type="match status" value="3"/>
</dbReference>
<dbReference type="PROSITE" id="PS50853">
    <property type="entry name" value="FN3"/>
    <property type="match status" value="2"/>
</dbReference>
<dbReference type="PANTHER" id="PTHR42970:SF1">
    <property type="entry name" value="PECTATE LYASE C-RELATED"/>
    <property type="match status" value="1"/>
</dbReference>
<dbReference type="InterPro" id="IPR036116">
    <property type="entry name" value="FN3_sf"/>
</dbReference>
<proteinExistence type="predicted"/>
<reference evidence="5 6" key="1">
    <citation type="submission" date="2021-03" db="EMBL/GenBank/DDBJ databases">
        <title>Assistant Professor.</title>
        <authorList>
            <person name="Huq M.A."/>
        </authorList>
    </citation>
    <scope>NUCLEOTIDE SEQUENCE [LARGE SCALE GENOMIC DNA]</scope>
    <source>
        <strain evidence="5 6">MAH-29</strain>
    </source>
</reference>
<feature type="domain" description="Fibronectin type-III" evidence="4">
    <location>
        <begin position="1125"/>
        <end position="1219"/>
    </location>
</feature>
<dbReference type="CDD" id="cd00063">
    <property type="entry name" value="FN3"/>
    <property type="match status" value="2"/>
</dbReference>
<dbReference type="InterPro" id="IPR013783">
    <property type="entry name" value="Ig-like_fold"/>
</dbReference>
<keyword evidence="6" id="KW-1185">Reference proteome</keyword>
<gene>
    <name evidence="5" type="ORF">J7I42_19515</name>
</gene>
<dbReference type="SUPFAM" id="SSF49265">
    <property type="entry name" value="Fibronectin type III"/>
    <property type="match status" value="2"/>
</dbReference>
<evidence type="ECO:0000256" key="2">
    <source>
        <dbReference type="ARBA" id="ARBA00022729"/>
    </source>
</evidence>
<dbReference type="NCBIfam" id="TIGR04183">
    <property type="entry name" value="Por_Secre_tail"/>
    <property type="match status" value="1"/>
</dbReference>
<dbReference type="PANTHER" id="PTHR42970">
    <property type="entry name" value="PECTATE LYASE C-RELATED"/>
    <property type="match status" value="1"/>
</dbReference>
<evidence type="ECO:0000256" key="1">
    <source>
        <dbReference type="ARBA" id="ARBA00022723"/>
    </source>
</evidence>
<comment type="caution">
    <text evidence="5">The sequence shown here is derived from an EMBL/GenBank/DDBJ whole genome shotgun (WGS) entry which is preliminary data.</text>
</comment>
<dbReference type="RefSeq" id="WP_209140530.1">
    <property type="nucleotide sequence ID" value="NZ_JAGHKO010000004.1"/>
</dbReference>
<keyword evidence="3" id="KW-0325">Glycoprotein</keyword>
<dbReference type="InterPro" id="IPR013425">
    <property type="entry name" value="Autotrns_rpt"/>
</dbReference>
<sequence>MRKNYANRLPYLSYLAVVLSVFSIQRLHAQTLAFPGAEGFGKYAKGGRYGSVYHVTNLNNSGTGSLRDAVSAPNRIVVFDVAGVIRITSRMVVSANIYLAGQTAPGEGITVYGNGWSFSGADNTICRYLKIRMGIVGDDGKDANGLADGHDIIFDHCSVSWGRDENFSINSTTAKNITIQNCIISQGLMTHSAGGLIQADSITLYRNLYADNTTRNNKIKGINQYVNNIVYNWKDGAYIMGGESEGNSYANATNNCFIGGPSRGVPPFNLGNLNYHLYQTDNLFDSSRNGLFDPYTIPPVQFVGPPDFQLAPYPYPAVPTLPANSLVNAILPAVGASLPYRDYADYYVVNEVRSFGKKGELIANENSLPFGAPTSWNLWPGTPRIDSDNDGMPDAWETANGTNPAANDAMVITAAGYTNIENYINSITASNSQDYLRAPMKLKQDSATQNTVYLSWLDYTEKEQGYIVERMVNGVWTQIGTTGIDINYYAVTGLQPEEVDTFRVKAFNALGESGYANELIAKSKPVEVPVLNPGTFTPSLTWTGALSNDWDKTTKNWIDSTNTSAVFTDSSSLTFPEAGQAGKTINVIAPMAAGDILVNSNGNYTFSGPGIISGTRSMNKAGSGTLSLLTNNTYTGATVLHGGAIQLSTLANGGVASAMGASANYAFNWVWKGGSWLYTGGNVGTDRNATLDATTEFNVSNPASTVTFNGVLSGDGGLIKSGPGRMVVKNANPYAGETIINGGILEVSPVSAATLAGDIIDNNQGIGTSNVLRLHNGSYVTSNGSGTIYENYPLQLYIDDSTVNGFTCDRNANLNMTVHGGGTLNYTIPYLREIIQGDWSDFTGTLVANGINTDDVYSLLPIDNGTGFPNNRLVVTGNTKIAAYSNNEVLSIGGLSGNAGTWLSCGGTKSPTFGNGFTTYVVGGMGTNETFNGIINNHLYGNAADGSGTTTIVKTGTGLWRLNGNNTYIGTTTIEGGKLIVNGANSGNGKVTVNDGATLAGKGSVTGVVEVAGTLEPGDSSIATFTGKDNLSLQSTAVVAIEINKSNSTWDKVAVTKDIKYDGTLRINFTGTPVSGDKYKLFNVAGAITGTITQFDPATPGPGLLWVFKPATGELAIQSPNFVEGPTNLTLNAPVAKAGMPSSVNAGWTDNSDNEDYFIVERSTDSVNFTDVAHVSANTTDYSDGGLQSGMKYYYRVKAHSPLNESAYSAIVGVTTPVEGTLPLITVNPSPLQNASNVFLNNQAVSFNWEGNYADSFDVYIGTRVDSLVKVGEVAAETATFNAANLDPNTKYYWRIDARNSNGTTTGTVWNFQTANIPVTVAGDYRSTATGNWGTSSVATDIWETYDGSSWQSTATPPSGSTPTVTIRTGHTVALNATTGVNNVVVETGANLVSGTSDGASGTATQRNLRVAGSINNFGTVGSSTVSTNRVNFEGYRDNGKIFITGTGTCYLNTFTVNGIAQTVEVVIDNNCNLASYMRANYSTATTLPWTTAPQNDDNITITIKEGKTVTMGSSGYLQAGSSPTTNTIAEFGNYTFNINGTLDMRSTGTSCVVGHATLPRAVTINVNGTWLMGNAIRFITTATTPAVGTVALNIGDKGVADAGARTIGSSNTATNIVATNSNFSPGVFFNITGGGLLKTKVATSAITYQIGADNVYTPVKLTNTGTADIIGVGVKTGVNFPVADSTKLVNRLYTVVPATPATTNLAIGLGWLIASQAANLNPAGSMVQGRYTNNTWTEFPATVSGAGTAASPYYATAAGYTSFGNFAVGQTGAVKDVEAPIVRVNPIEVILGLDGTAAITAAQVNDSSYDHSSTITLSVLPNRFTTADVGIDTVTLTATDASGNSAQAKTTVTVKKRVAIVTYTGDSTEQYSDKQILTAVLADSATGTLLKGKAVVFSLASQTANALTDTTGKASTSLLIAQDPALAYTLTTTFAGDSLFIPAVDSVPFVIKQEDARAYYTGTLFGATGSGTTTTITLSATLRDITAETTTASTDAFAGDISKAKVTFIDRTTNTVIATVPVGLVSNGDLKVGTATYNWPVDIGTSDAKDFTIGIQVTGYYQREVSEDNTIVTVSKSLKEFVSGGGTIQLARSAGQMAGDVGSKANFGFNVKYNKSNKNLQGNFNTIIRRTQADGVHVYQVKGNVLNTLWTIPGIGLIPAWASFSGKASIQDITNPLAPVSVDGNATVKVEMTDRNDAGTGDAIAITIWNKSGGLWFASNWNGILNEQQVLAGGNIRISTGLEAFITGITDIISEYIDPATGQAPGKQLEVTVAPNPAVNYTNLTINANADKGNVRIVISDLFGKVIEAKEIAAGRTVIQLGSAYRPGVYTIEVSQGQKKETVKLIKLTQ</sequence>
<keyword evidence="1" id="KW-0479">Metal-binding</keyword>
<evidence type="ECO:0000313" key="5">
    <source>
        <dbReference type="EMBL" id="MBO9202485.1"/>
    </source>
</evidence>
<dbReference type="EMBL" id="JAGHKO010000004">
    <property type="protein sequence ID" value="MBO9202485.1"/>
    <property type="molecule type" value="Genomic_DNA"/>
</dbReference>
<dbReference type="SUPFAM" id="SSF51126">
    <property type="entry name" value="Pectin lyase-like"/>
    <property type="match status" value="2"/>
</dbReference>
<dbReference type="InterPro" id="IPR026444">
    <property type="entry name" value="Secre_tail"/>
</dbReference>
<feature type="domain" description="Fibronectin type-III" evidence="4">
    <location>
        <begin position="438"/>
        <end position="526"/>
    </location>
</feature>
<keyword evidence="2" id="KW-0732">Signal</keyword>
<dbReference type="InterPro" id="IPR052063">
    <property type="entry name" value="Polysaccharide_Lyase_1"/>
</dbReference>
<dbReference type="Pfam" id="PF12951">
    <property type="entry name" value="PATR"/>
    <property type="match status" value="3"/>
</dbReference>
<dbReference type="Pfam" id="PF18962">
    <property type="entry name" value="Por_Secre_tail"/>
    <property type="match status" value="1"/>
</dbReference>
<dbReference type="Gene3D" id="2.160.20.10">
    <property type="entry name" value="Single-stranded right-handed beta-helix, Pectin lyase-like"/>
    <property type="match status" value="1"/>
</dbReference>
<dbReference type="InterPro" id="IPR011050">
    <property type="entry name" value="Pectin_lyase_fold/virulence"/>
</dbReference>
<evidence type="ECO:0000313" key="6">
    <source>
        <dbReference type="Proteomes" id="UP000677244"/>
    </source>
</evidence>